<dbReference type="InterPro" id="IPR024079">
    <property type="entry name" value="MetalloPept_cat_dom_sf"/>
</dbReference>
<dbReference type="Proteomes" id="UP000218288">
    <property type="component" value="Chromosome"/>
</dbReference>
<feature type="signal peptide" evidence="1">
    <location>
        <begin position="1"/>
        <end position="28"/>
    </location>
</feature>
<accession>A0A161JMM5</accession>
<dbReference type="AlphaFoldDB" id="A0A161JMM5"/>
<keyword evidence="1" id="KW-0732">Signal</keyword>
<feature type="chain" id="PRO_5007823572" evidence="1">
    <location>
        <begin position="29"/>
        <end position="251"/>
    </location>
</feature>
<gene>
    <name evidence="2" type="ORF">MPPM_3963</name>
</gene>
<organism evidence="2 3">
    <name type="scientific">Methylorubrum populi</name>
    <dbReference type="NCBI Taxonomy" id="223967"/>
    <lineage>
        <taxon>Bacteria</taxon>
        <taxon>Pseudomonadati</taxon>
        <taxon>Pseudomonadota</taxon>
        <taxon>Alphaproteobacteria</taxon>
        <taxon>Hyphomicrobiales</taxon>
        <taxon>Methylobacteriaceae</taxon>
        <taxon>Methylorubrum</taxon>
    </lineage>
</organism>
<protein>
    <submittedName>
        <fullName evidence="2">Uncharacterized protein</fullName>
    </submittedName>
</protein>
<sequence>MSLRTAAFSVYALLIAASAPFTVGSAIAESEVTHGPPRVPSEIIIYIHPEVTDRGFVGPLVCELEKVLVAPVSAKDLPLLLGSDLKATQTQLDATQIADRFRQATMAEGDSSAFKHFIIAQDITVRPYNYLFASTFGIDGETSPLQIISTTRIASRYSKPPTAAQIALTTQRLYKIIIRSIVQSTGNASLSGCVMSFANSIVEHDRKSSDFCAPDRAHLVHQGVLREREIDGCQAVAQGKSRGLISFLRLE</sequence>
<name>A0A161JMM5_9HYPH</name>
<evidence type="ECO:0000256" key="1">
    <source>
        <dbReference type="SAM" id="SignalP"/>
    </source>
</evidence>
<dbReference type="GO" id="GO:0008237">
    <property type="term" value="F:metallopeptidase activity"/>
    <property type="evidence" value="ECO:0007669"/>
    <property type="project" value="InterPro"/>
</dbReference>
<dbReference type="EMBL" id="AP014809">
    <property type="protein sequence ID" value="BAU92568.1"/>
    <property type="molecule type" value="Genomic_DNA"/>
</dbReference>
<evidence type="ECO:0000313" key="2">
    <source>
        <dbReference type="EMBL" id="BAU92568.1"/>
    </source>
</evidence>
<evidence type="ECO:0000313" key="3">
    <source>
        <dbReference type="Proteomes" id="UP000218288"/>
    </source>
</evidence>
<dbReference type="RefSeq" id="WP_157914215.1">
    <property type="nucleotide sequence ID" value="NZ_AP014809.1"/>
</dbReference>
<proteinExistence type="predicted"/>
<reference evidence="2 3" key="1">
    <citation type="journal article" date="2016" name="Genome Announc.">
        <title>Complete Genome Sequence of Methylobacterium populi P-1M, Isolated from Pink-Pigmented Household Biofilm.</title>
        <authorList>
            <person name="Morohoshi T."/>
            <person name="Ikeda T."/>
        </authorList>
    </citation>
    <scope>NUCLEOTIDE SEQUENCE [LARGE SCALE GENOMIC DNA]</scope>
    <source>
        <strain evidence="2 3">P-1M</strain>
    </source>
</reference>
<dbReference type="OrthoDB" id="8213761at2"/>
<dbReference type="Gene3D" id="3.40.390.10">
    <property type="entry name" value="Collagenase (Catalytic Domain)"/>
    <property type="match status" value="1"/>
</dbReference>